<comment type="caution">
    <text evidence="1">The sequence shown here is derived from an EMBL/GenBank/DDBJ whole genome shotgun (WGS) entry which is preliminary data.</text>
</comment>
<dbReference type="Proteomes" id="UP000472676">
    <property type="component" value="Unassembled WGS sequence"/>
</dbReference>
<dbReference type="SMART" id="SM00671">
    <property type="entry name" value="SEL1"/>
    <property type="match status" value="1"/>
</dbReference>
<dbReference type="AlphaFoldDB" id="A0A6M2BS57"/>
<sequence length="285" mass="31329">MPDPAVKPLTIEDVATLLDTTQAAESRQSALQVVTKSAESKNADALYLLGVLYAWGREHPAAIVDVDLEQAERLLSNAAVLGVLDAIPRLTEVEIALKKPEAAAVWAATYLHYQLIAERDEYKGPTLGPPSNMGAAFGKFLFARTVAAVGDSYDAAATAADANALIERYGQNFEKYFGSAKLGSHLFSELNPDRKPAQFDMRHSAEPRFPDEAYKDDAPPIWRRWAIALLQPDGKQQALFFFDAYPAESVKYQVRFSGFRFEPANSDSARRIALISATWVNADAF</sequence>
<gene>
    <name evidence="1" type="ORF">G7Y85_09155</name>
</gene>
<dbReference type="RefSeq" id="WP_166255286.1">
    <property type="nucleotide sequence ID" value="NZ_JAAMOW010000004.1"/>
</dbReference>
<accession>A0A6M2BS57</accession>
<keyword evidence="2" id="KW-1185">Reference proteome</keyword>
<reference evidence="1 2" key="1">
    <citation type="journal article" date="2014" name="Int. J. Syst. Evol. Microbiol.">
        <title>Solimonas terrae sp. nov., isolated from soil.</title>
        <authorList>
            <person name="Kim S.J."/>
            <person name="Moon J.Y."/>
            <person name="Weon H.Y."/>
            <person name="Ahn J.H."/>
            <person name="Chen W.M."/>
            <person name="Kwon S.W."/>
        </authorList>
    </citation>
    <scope>NUCLEOTIDE SEQUENCE [LARGE SCALE GENOMIC DNA]</scope>
    <source>
        <strain evidence="1 2">KIS83-12</strain>
    </source>
</reference>
<proteinExistence type="predicted"/>
<organism evidence="1 2">
    <name type="scientific">Solimonas terrae</name>
    <dbReference type="NCBI Taxonomy" id="1396819"/>
    <lineage>
        <taxon>Bacteria</taxon>
        <taxon>Pseudomonadati</taxon>
        <taxon>Pseudomonadota</taxon>
        <taxon>Gammaproteobacteria</taxon>
        <taxon>Nevskiales</taxon>
        <taxon>Nevskiaceae</taxon>
        <taxon>Solimonas</taxon>
    </lineage>
</organism>
<name>A0A6M2BS57_9GAMM</name>
<dbReference type="SUPFAM" id="SSF81901">
    <property type="entry name" value="HCP-like"/>
    <property type="match status" value="1"/>
</dbReference>
<dbReference type="EMBL" id="JAAMOW010000004">
    <property type="protein sequence ID" value="NGY04933.1"/>
    <property type="molecule type" value="Genomic_DNA"/>
</dbReference>
<dbReference type="Gene3D" id="1.25.40.10">
    <property type="entry name" value="Tetratricopeptide repeat domain"/>
    <property type="match status" value="1"/>
</dbReference>
<protein>
    <submittedName>
        <fullName evidence="1">SEL1-like repeat protein</fullName>
    </submittedName>
</protein>
<dbReference type="InterPro" id="IPR006597">
    <property type="entry name" value="Sel1-like"/>
</dbReference>
<dbReference type="InterPro" id="IPR011990">
    <property type="entry name" value="TPR-like_helical_dom_sf"/>
</dbReference>
<evidence type="ECO:0000313" key="2">
    <source>
        <dbReference type="Proteomes" id="UP000472676"/>
    </source>
</evidence>
<evidence type="ECO:0000313" key="1">
    <source>
        <dbReference type="EMBL" id="NGY04933.1"/>
    </source>
</evidence>